<evidence type="ECO:0000313" key="4">
    <source>
        <dbReference type="EMBL" id="KAK0408805.1"/>
    </source>
</evidence>
<comment type="similarity">
    <text evidence="1 2">Belongs to the serpin family.</text>
</comment>
<sequence>MRGLDYFNCFPLRRNDSEQDFAKIMAAKVESEINDALFRLALNALKEKPCESAVVSPLSVGMALATVNSGAKGLTSQEITEAAFAGIPKNQITAWFRQRIAELREEGTSSPLSIASAIYLERTLGLVERYQTDLQQNFDSEVKRVDFTIEPEVQREVMNKFVEEATKGKIPELFAEGVITSDTRIVAVNAMHLKTNFDQEFNKELTKDDAFHNEDGSAKQVPTMNGTKKGQFLENDDFAYAEFPFVDNGFHFFFAVPKTGRLADLKDKFYKTTHSIAYTTSESTYIPYIHMTLPKFKTQADYSLQDALEKHGIREMFAPEKADFSGIADEPISVDSVIHQAVFELNEDGVEAAAATALKMCQRCLELSQDERHIKADRPFLYGVTFKGAPVFVGQYY</sequence>
<comment type="caution">
    <text evidence="4">The sequence shown here is derived from an EMBL/GenBank/DDBJ whole genome shotgun (WGS) entry which is preliminary data.</text>
</comment>
<keyword evidence="5" id="KW-1185">Reference proteome</keyword>
<gene>
    <name evidence="4" type="ORF">QR680_004169</name>
</gene>
<protein>
    <recommendedName>
        <fullName evidence="3">Serpin domain-containing protein</fullName>
    </recommendedName>
</protein>
<dbReference type="InterPro" id="IPR042185">
    <property type="entry name" value="Serpin_sf_2"/>
</dbReference>
<dbReference type="PANTHER" id="PTHR11461">
    <property type="entry name" value="SERINE PROTEASE INHIBITOR, SERPIN"/>
    <property type="match status" value="1"/>
</dbReference>
<dbReference type="InterPro" id="IPR000215">
    <property type="entry name" value="Serpin_fam"/>
</dbReference>
<dbReference type="PANTHER" id="PTHR11461:SF211">
    <property type="entry name" value="GH10112P-RELATED"/>
    <property type="match status" value="1"/>
</dbReference>
<dbReference type="CDD" id="cd00172">
    <property type="entry name" value="serpin"/>
    <property type="match status" value="1"/>
</dbReference>
<dbReference type="InterPro" id="IPR023796">
    <property type="entry name" value="Serpin_dom"/>
</dbReference>
<dbReference type="Pfam" id="PF00079">
    <property type="entry name" value="Serpin"/>
    <property type="match status" value="1"/>
</dbReference>
<dbReference type="Gene3D" id="2.30.39.10">
    <property type="entry name" value="Alpha-1-antitrypsin, domain 1"/>
    <property type="match status" value="1"/>
</dbReference>
<dbReference type="InterPro" id="IPR042178">
    <property type="entry name" value="Serpin_sf_1"/>
</dbReference>
<feature type="domain" description="Serpin" evidence="3">
    <location>
        <begin position="38"/>
        <end position="397"/>
    </location>
</feature>
<evidence type="ECO:0000256" key="1">
    <source>
        <dbReference type="ARBA" id="ARBA00009500"/>
    </source>
</evidence>
<proteinExistence type="inferred from homology"/>
<dbReference type="Gene3D" id="3.30.497.10">
    <property type="entry name" value="Antithrombin, subunit I, domain 2"/>
    <property type="match status" value="1"/>
</dbReference>
<name>A0AA39HMV1_9BILA</name>
<organism evidence="4 5">
    <name type="scientific">Steinernema hermaphroditum</name>
    <dbReference type="NCBI Taxonomy" id="289476"/>
    <lineage>
        <taxon>Eukaryota</taxon>
        <taxon>Metazoa</taxon>
        <taxon>Ecdysozoa</taxon>
        <taxon>Nematoda</taxon>
        <taxon>Chromadorea</taxon>
        <taxon>Rhabditida</taxon>
        <taxon>Tylenchina</taxon>
        <taxon>Panagrolaimomorpha</taxon>
        <taxon>Strongyloidoidea</taxon>
        <taxon>Steinernematidae</taxon>
        <taxon>Steinernema</taxon>
    </lineage>
</organism>
<evidence type="ECO:0000256" key="2">
    <source>
        <dbReference type="RuleBase" id="RU000411"/>
    </source>
</evidence>
<dbReference type="SMART" id="SM00093">
    <property type="entry name" value="SERPIN"/>
    <property type="match status" value="1"/>
</dbReference>
<accession>A0AA39HMV1</accession>
<evidence type="ECO:0000259" key="3">
    <source>
        <dbReference type="SMART" id="SM00093"/>
    </source>
</evidence>
<dbReference type="Proteomes" id="UP001175271">
    <property type="component" value="Unassembled WGS sequence"/>
</dbReference>
<dbReference type="SUPFAM" id="SSF56574">
    <property type="entry name" value="Serpins"/>
    <property type="match status" value="1"/>
</dbReference>
<dbReference type="GO" id="GO:0004867">
    <property type="term" value="F:serine-type endopeptidase inhibitor activity"/>
    <property type="evidence" value="ECO:0007669"/>
    <property type="project" value="InterPro"/>
</dbReference>
<dbReference type="InterPro" id="IPR036186">
    <property type="entry name" value="Serpin_sf"/>
</dbReference>
<dbReference type="EMBL" id="JAUCMV010000003">
    <property type="protein sequence ID" value="KAK0408805.1"/>
    <property type="molecule type" value="Genomic_DNA"/>
</dbReference>
<dbReference type="GO" id="GO:0005615">
    <property type="term" value="C:extracellular space"/>
    <property type="evidence" value="ECO:0007669"/>
    <property type="project" value="InterPro"/>
</dbReference>
<evidence type="ECO:0000313" key="5">
    <source>
        <dbReference type="Proteomes" id="UP001175271"/>
    </source>
</evidence>
<dbReference type="AlphaFoldDB" id="A0AA39HMV1"/>
<reference evidence="4" key="1">
    <citation type="submission" date="2023-06" db="EMBL/GenBank/DDBJ databases">
        <title>Genomic analysis of the entomopathogenic nematode Steinernema hermaphroditum.</title>
        <authorList>
            <person name="Schwarz E.M."/>
            <person name="Heppert J.K."/>
            <person name="Baniya A."/>
            <person name="Schwartz H.T."/>
            <person name="Tan C.-H."/>
            <person name="Antoshechkin I."/>
            <person name="Sternberg P.W."/>
            <person name="Goodrich-Blair H."/>
            <person name="Dillman A.R."/>
        </authorList>
    </citation>
    <scope>NUCLEOTIDE SEQUENCE</scope>
    <source>
        <strain evidence="4">PS9179</strain>
        <tissue evidence="4">Whole animal</tissue>
    </source>
</reference>